<proteinExistence type="predicted"/>
<sequence length="49" mass="6082">MHHPEFKMKIKLILNECTKIVRIHFIWAFYLIYNLRKLLHKTLVNEMLT</sequence>
<dbReference type="STRING" id="52441.SAMN05216302_100834"/>
<protein>
    <submittedName>
        <fullName evidence="1">Uncharacterized protein</fullName>
    </submittedName>
</protein>
<dbReference type="EMBL" id="FOSP01000008">
    <property type="protein sequence ID" value="SFK51461.1"/>
    <property type="molecule type" value="Genomic_DNA"/>
</dbReference>
<keyword evidence="2" id="KW-1185">Reference proteome</keyword>
<evidence type="ECO:0000313" key="2">
    <source>
        <dbReference type="Proteomes" id="UP000199533"/>
    </source>
</evidence>
<gene>
    <name evidence="1" type="ORF">SAMN05216302_100834</name>
</gene>
<dbReference type="Proteomes" id="UP000199533">
    <property type="component" value="Unassembled WGS sequence"/>
</dbReference>
<evidence type="ECO:0000313" key="1">
    <source>
        <dbReference type="EMBL" id="SFK51461.1"/>
    </source>
</evidence>
<name>A0A1I4A698_9PROT</name>
<dbReference type="AlphaFoldDB" id="A0A1I4A698"/>
<organism evidence="1 2">
    <name type="scientific">Nitrosomonas aestuarii</name>
    <dbReference type="NCBI Taxonomy" id="52441"/>
    <lineage>
        <taxon>Bacteria</taxon>
        <taxon>Pseudomonadati</taxon>
        <taxon>Pseudomonadota</taxon>
        <taxon>Betaproteobacteria</taxon>
        <taxon>Nitrosomonadales</taxon>
        <taxon>Nitrosomonadaceae</taxon>
        <taxon>Nitrosomonas</taxon>
    </lineage>
</organism>
<accession>A0A1I4A698</accession>
<reference evidence="2" key="1">
    <citation type="submission" date="2016-10" db="EMBL/GenBank/DDBJ databases">
        <authorList>
            <person name="Varghese N."/>
            <person name="Submissions S."/>
        </authorList>
    </citation>
    <scope>NUCLEOTIDE SEQUENCE [LARGE SCALE GENOMIC DNA]</scope>
    <source>
        <strain evidence="2">Nm69</strain>
    </source>
</reference>